<evidence type="ECO:0000259" key="11">
    <source>
        <dbReference type="Pfam" id="PF16854"/>
    </source>
</evidence>
<feature type="domain" description="Vps53 N-terminal" evidence="10">
    <location>
        <begin position="237"/>
        <end position="274"/>
    </location>
</feature>
<feature type="compositionally biased region" description="Polar residues" evidence="9">
    <location>
        <begin position="609"/>
        <end position="618"/>
    </location>
</feature>
<feature type="region of interest" description="Disordered" evidence="9">
    <location>
        <begin position="595"/>
        <end position="624"/>
    </location>
</feature>
<dbReference type="AlphaFoldDB" id="A0AAQ5YS08"/>
<sequence length="634" mass="70965">MVEEEEFEFAEDLEAILHLTPEVQLAIEQVFPSQDPLDRADFNAVEYINTLFPTEQSLANIDDVVNKIRLKIRRLDDNIRTVVRGQTNVGQDGRQALEEAQIAIQQLFGKIKDIKDKAEKSEQMVKEITRDIKQLDHAKRHLTTSITTLNHLHMLAGGVDSLEAMTRKRQYGEVANLLQGVVNVLEHFHKYMGIPQIRQLSERVKAAQSELGTQILADFEEAFPSQGTKPRKPKAPDNPFHGIVSKCFEPHLYVYIESQDKNLGELIDRFVADFRAQGPPKAGTGEGGAVLPSCADLFVYYKKCMVQCSQLSTGEPMIALTTIFQKFLREYAWKILSGNLPKSSSNSGGLTISSLLKEKEGSEAAKFTVDELCLICSILSTAEYCLATTQQLEEKLKEKVDKVLVERINLTGEMDTFSTVISNSIQLLVQDLDAACDPALTAMSKMPWQSVEHVGDQSPYVTSIIMHIKQNVPIIRDNLASTRFYMPTFLSCKLLHQLLLDTHSLKTVLLDLPSIGSQVLRKAPASYTKIVVKGMTRAEMILKVVMAPHEPPVVFVDNYIKLLADGNPETFQKILDMKGLKRSEQSSMLELFRQRLPTPPSGADGGPSLSFSAPTPEQESSRIRKLEKLIKKRL</sequence>
<comment type="similarity">
    <text evidence="3">Belongs to the VPS53 family.</text>
</comment>
<dbReference type="GO" id="GO:0005829">
    <property type="term" value="C:cytosol"/>
    <property type="evidence" value="ECO:0007669"/>
    <property type="project" value="GOC"/>
</dbReference>
<evidence type="ECO:0000313" key="13">
    <source>
        <dbReference type="Proteomes" id="UP001501940"/>
    </source>
</evidence>
<protein>
    <recommendedName>
        <fullName evidence="4">Vacuolar protein sorting-associated protein 53 homolog</fullName>
    </recommendedName>
</protein>
<reference evidence="12" key="3">
    <citation type="submission" date="2025-09" db="UniProtKB">
        <authorList>
            <consortium name="Ensembl"/>
        </authorList>
    </citation>
    <scope>IDENTIFICATION</scope>
</reference>
<reference evidence="12 13" key="1">
    <citation type="submission" date="2022-01" db="EMBL/GenBank/DDBJ databases">
        <title>A chromosome-scale genome assembly of the false clownfish, Amphiprion ocellaris.</title>
        <authorList>
            <person name="Ryu T."/>
        </authorList>
    </citation>
    <scope>NUCLEOTIDE SEQUENCE [LARGE SCALE GENOMIC DNA]</scope>
</reference>
<evidence type="ECO:0000256" key="4">
    <source>
        <dbReference type="ARBA" id="ARBA00014103"/>
    </source>
</evidence>
<dbReference type="InterPro" id="IPR039766">
    <property type="entry name" value="Vps53"/>
</dbReference>
<keyword evidence="5" id="KW-0967">Endosome</keyword>
<dbReference type="GeneTree" id="ENSGT00390000015165"/>
<evidence type="ECO:0000256" key="3">
    <source>
        <dbReference type="ARBA" id="ARBA00008628"/>
    </source>
</evidence>
<keyword evidence="7" id="KW-0472">Membrane</keyword>
<dbReference type="InterPro" id="IPR031745">
    <property type="entry name" value="Vps53_C"/>
</dbReference>
<dbReference type="GO" id="GO:0042147">
    <property type="term" value="P:retrograde transport, endosome to Golgi"/>
    <property type="evidence" value="ECO:0007669"/>
    <property type="project" value="InterPro"/>
</dbReference>
<dbReference type="GO" id="GO:0000938">
    <property type="term" value="C:GARP complex"/>
    <property type="evidence" value="ECO:0007669"/>
    <property type="project" value="InterPro"/>
</dbReference>
<feature type="domain" description="Vps53 N-terminal" evidence="10">
    <location>
        <begin position="41"/>
        <end position="228"/>
    </location>
</feature>
<evidence type="ECO:0000256" key="7">
    <source>
        <dbReference type="ARBA" id="ARBA00023136"/>
    </source>
</evidence>
<dbReference type="Pfam" id="PF04100">
    <property type="entry name" value="Vps53_N"/>
    <property type="match status" value="2"/>
</dbReference>
<evidence type="ECO:0000256" key="8">
    <source>
        <dbReference type="SAM" id="Coils"/>
    </source>
</evidence>
<gene>
    <name evidence="12" type="primary">VPS53</name>
</gene>
<feature type="domain" description="Vps53 C-terminal" evidence="11">
    <location>
        <begin position="497"/>
        <end position="580"/>
    </location>
</feature>
<keyword evidence="6" id="KW-0333">Golgi apparatus</keyword>
<evidence type="ECO:0000256" key="6">
    <source>
        <dbReference type="ARBA" id="ARBA00023034"/>
    </source>
</evidence>
<dbReference type="PANTHER" id="PTHR12820">
    <property type="entry name" value="VACUOLAR SORTING PROTEIN 53"/>
    <property type="match status" value="1"/>
</dbReference>
<name>A0AAQ5YS08_AMPOC</name>
<evidence type="ECO:0000256" key="2">
    <source>
        <dbReference type="ARBA" id="ARBA00004481"/>
    </source>
</evidence>
<dbReference type="GO" id="GO:0010008">
    <property type="term" value="C:endosome membrane"/>
    <property type="evidence" value="ECO:0007669"/>
    <property type="project" value="UniProtKB-SubCell"/>
</dbReference>
<reference evidence="12" key="2">
    <citation type="submission" date="2025-08" db="UniProtKB">
        <authorList>
            <consortium name="Ensembl"/>
        </authorList>
    </citation>
    <scope>IDENTIFICATION</scope>
</reference>
<organism evidence="12 13">
    <name type="scientific">Amphiprion ocellaris</name>
    <name type="common">Clown anemonefish</name>
    <dbReference type="NCBI Taxonomy" id="80972"/>
    <lineage>
        <taxon>Eukaryota</taxon>
        <taxon>Metazoa</taxon>
        <taxon>Chordata</taxon>
        <taxon>Craniata</taxon>
        <taxon>Vertebrata</taxon>
        <taxon>Euteleostomi</taxon>
        <taxon>Actinopterygii</taxon>
        <taxon>Neopterygii</taxon>
        <taxon>Teleostei</taxon>
        <taxon>Neoteleostei</taxon>
        <taxon>Acanthomorphata</taxon>
        <taxon>Ovalentaria</taxon>
        <taxon>Pomacentridae</taxon>
        <taxon>Amphiprion</taxon>
    </lineage>
</organism>
<keyword evidence="8" id="KW-0175">Coiled coil</keyword>
<feature type="coiled-coil region" evidence="8">
    <location>
        <begin position="97"/>
        <end position="138"/>
    </location>
</feature>
<dbReference type="InterPro" id="IPR038260">
    <property type="entry name" value="Vps53_C_sf"/>
</dbReference>
<evidence type="ECO:0000313" key="12">
    <source>
        <dbReference type="Ensembl" id="ENSAOCP00000054711.1"/>
    </source>
</evidence>
<comment type="subcellular location">
    <subcellularLocation>
        <location evidence="2">Endosome membrane</location>
        <topology evidence="2">Peripheral membrane protein</topology>
    </subcellularLocation>
    <subcellularLocation>
        <location evidence="1">Golgi apparatus</location>
        <location evidence="1">trans-Golgi network membrane</location>
        <topology evidence="1">Peripheral membrane protein</topology>
    </subcellularLocation>
</comment>
<dbReference type="Proteomes" id="UP001501940">
    <property type="component" value="Chromosome 7"/>
</dbReference>
<evidence type="ECO:0000256" key="9">
    <source>
        <dbReference type="SAM" id="MobiDB-lite"/>
    </source>
</evidence>
<dbReference type="Ensembl" id="ENSAOCT00000033764.1">
    <property type="protein sequence ID" value="ENSAOCP00000054711.1"/>
    <property type="gene ID" value="ENSAOCG00000007263.2"/>
</dbReference>
<dbReference type="Pfam" id="PF16854">
    <property type="entry name" value="VPS53_C"/>
    <property type="match status" value="1"/>
</dbReference>
<evidence type="ECO:0000256" key="5">
    <source>
        <dbReference type="ARBA" id="ARBA00022753"/>
    </source>
</evidence>
<evidence type="ECO:0000259" key="10">
    <source>
        <dbReference type="Pfam" id="PF04100"/>
    </source>
</evidence>
<proteinExistence type="inferred from homology"/>
<dbReference type="InterPro" id="IPR007234">
    <property type="entry name" value="Vps53_N"/>
</dbReference>
<dbReference type="Gene3D" id="1.10.357.110">
    <property type="entry name" value="Vacuolar protein sorting-associated protein 53, C-terminus"/>
    <property type="match status" value="1"/>
</dbReference>
<evidence type="ECO:0000256" key="1">
    <source>
        <dbReference type="ARBA" id="ARBA00004150"/>
    </source>
</evidence>
<dbReference type="PANTHER" id="PTHR12820:SF0">
    <property type="entry name" value="VACUOLAR PROTEIN SORTING-ASSOCIATED PROTEIN 53 HOMOLOG"/>
    <property type="match status" value="1"/>
</dbReference>
<accession>A0AAQ5YS08</accession>
<keyword evidence="13" id="KW-1185">Reference proteome</keyword>